<accession>A0A6C0GSL5</accession>
<dbReference type="InterPro" id="IPR037524">
    <property type="entry name" value="PA14/GLEYA"/>
</dbReference>
<keyword evidence="2" id="KW-0812">Transmembrane</keyword>
<dbReference type="Proteomes" id="UP000480178">
    <property type="component" value="Chromosome"/>
</dbReference>
<keyword evidence="2" id="KW-0472">Membrane</keyword>
<keyword evidence="5" id="KW-1185">Reference proteome</keyword>
<name>A0A6C0GSL5_9BACT</name>
<keyword evidence="1" id="KW-0732">Signal</keyword>
<dbReference type="NCBIfam" id="TIGR04183">
    <property type="entry name" value="Por_Secre_tail"/>
    <property type="match status" value="1"/>
</dbReference>
<proteinExistence type="predicted"/>
<sequence>MKKLFTFLPNGWGKLTSHVSNYVTGTAFILSFVFCCTLVTAQPTLVKDINTDPDYIYNNSLWPENLTAINGVVYFTGSSEKTGRELWRSDGTAAGTYQVKDINPGISSSNPSYLLNVNGTLFFIANYRLYYNSDESGPNPDAGKGSGFELWKSDGTFTGTIKLGDFSLVNREYGWLDNIPVRLMNVNGTLFFTANNSFDTYTLYKSDGTPAGTQPVTQVQVSEQYYYSNAFLGSAGKYVYYNQLDPGSEDGHESLWRTDGTPAGTIRLLGPTAEESYSLLSHSFNVNGTLFFSAPGPLGQELWKSNGTPEGTLLVKDIVPGPEGSDPTPLGASANILYFSTDNALWKSDGTAQGTVLVKNGIFSSGAVAGPGGQVYFSAQDATHGYELWKSDGTTQGTMLVKDINPGVATSSISNIRYMNGMLYFIANDGVNGRALWKSDGTLAGTLMVKDINPGTDNNAIAGLTVAQNTLFFSGQTTQNKPNLWKSDGTATGTVLVKEPNETIDRTQSSAPATFTNVNGLLYFTTLQPKPDSPYDYTYNLWKSDGTGSGTILLKQGLPYAPEWPIGVDNTLFFSFSQTSELWKSDGTPAGTQLVKDINGNLTSYYGAPRYLTRFGGKLVFAADDGSHGNELWKSDGTAQGTVLVKDINPGSGAASSFVNNLVYMNSMLYFNANDGVKGQELWKSDGTAQGTLLVKDINSGSIGSDPGEFTLFNSSLFFVTKEGTQQGLWKTDGTSQGTVFIKNVNESTLYNTVPEHLTNVNGTLYFTVKSYASQGVKIWKSNGTAQGTTLVKTISMGFVPQILNTLDVNGILYFIVADEEYKYPRIMQLWKSDGTETGTIKIEDDVTQLGTANGSLYFTRNDNLWKSNGTPESAIKVADLTVAGFASIGKRLYLRADDGKTGFELWKYDSDACPTVTKLNLSVSGSTICQTQPVTITIDQSEVGILYQARLQNTLIGEPVKGTGGKITLPIPVASLSTGKNTFYISATGCTVAQLTDSVVVTLLASCPTACSATGSILQEKWLNITGSSVSAIPVNTQPSSSTQLTSFETTPNQGDNYGERIRGYLCVPTTGSYTFYIAGDDKCELYLSSDEDPAKKIKIATVPYYTGLKVWNKYPEQKSAAISLVAGKKYYIEALHKESTGNDNVAVGWQTSSTAAISVITGAYLSPYIPQVTGKISREFWAAVTGYQISNIPLTTAPTTTNELTIFETAANQGNTYGQRFRGYIHPQVSGNYRFFIAGDDKGELYLSTDEDPAKKTKVASITAPTSLRQWNKYASQQSIAISLVAGKKYYIEALHKENSGDDNISVGWSLPSQTTISVIAGTYLSPFLASPTANIARVGVEESLESNVSLYPNPFEDKLTLSTQQAGKLYISVVDNLGRTVYQTIAQGVQAKFNLAHLKQGVYVIKVSTEDGQTQVSRVIKQ</sequence>
<evidence type="ECO:0000256" key="1">
    <source>
        <dbReference type="ARBA" id="ARBA00022729"/>
    </source>
</evidence>
<dbReference type="NCBIfam" id="TIGR04534">
    <property type="entry name" value="ELWxxDGT_rpt"/>
    <property type="match status" value="5"/>
</dbReference>
<dbReference type="PANTHER" id="PTHR46769:SF2">
    <property type="entry name" value="FIBROCYSTIN-L ISOFORM 2 PRECURSOR-RELATED"/>
    <property type="match status" value="1"/>
</dbReference>
<dbReference type="EMBL" id="CP048222">
    <property type="protein sequence ID" value="QHT70450.1"/>
    <property type="molecule type" value="Genomic_DNA"/>
</dbReference>
<keyword evidence="2" id="KW-1133">Transmembrane helix</keyword>
<dbReference type="InterPro" id="IPR030916">
    <property type="entry name" value="ELWxxDGT_rpt"/>
</dbReference>
<dbReference type="RefSeq" id="WP_162446427.1">
    <property type="nucleotide sequence ID" value="NZ_CP048222.1"/>
</dbReference>
<dbReference type="InterPro" id="IPR052387">
    <property type="entry name" value="Fibrocystin"/>
</dbReference>
<evidence type="ECO:0000313" key="4">
    <source>
        <dbReference type="EMBL" id="QHT70450.1"/>
    </source>
</evidence>
<feature type="transmembrane region" description="Helical" evidence="2">
    <location>
        <begin position="21"/>
        <end position="41"/>
    </location>
</feature>
<dbReference type="PROSITE" id="PS51820">
    <property type="entry name" value="PA14"/>
    <property type="match status" value="2"/>
</dbReference>
<dbReference type="InterPro" id="IPR011658">
    <property type="entry name" value="PA14_dom"/>
</dbReference>
<feature type="domain" description="PA14" evidence="3">
    <location>
        <begin position="1173"/>
        <end position="1326"/>
    </location>
</feature>
<protein>
    <submittedName>
        <fullName evidence="4">T9SS type A sorting domain-containing protein</fullName>
    </submittedName>
</protein>
<organism evidence="4 5">
    <name type="scientific">Rhodocytophaga rosea</name>
    <dbReference type="NCBI Taxonomy" id="2704465"/>
    <lineage>
        <taxon>Bacteria</taxon>
        <taxon>Pseudomonadati</taxon>
        <taxon>Bacteroidota</taxon>
        <taxon>Cytophagia</taxon>
        <taxon>Cytophagales</taxon>
        <taxon>Rhodocytophagaceae</taxon>
        <taxon>Rhodocytophaga</taxon>
    </lineage>
</organism>
<dbReference type="InterPro" id="IPR026444">
    <property type="entry name" value="Secre_tail"/>
</dbReference>
<reference evidence="4 5" key="1">
    <citation type="submission" date="2020-01" db="EMBL/GenBank/DDBJ databases">
        <authorList>
            <person name="Kim M.K."/>
        </authorList>
    </citation>
    <scope>NUCLEOTIDE SEQUENCE [LARGE SCALE GENOMIC DNA]</scope>
    <source>
        <strain evidence="4 5">172606-1</strain>
    </source>
</reference>
<dbReference type="Gene3D" id="2.60.120.1560">
    <property type="match status" value="2"/>
</dbReference>
<evidence type="ECO:0000313" key="5">
    <source>
        <dbReference type="Proteomes" id="UP000480178"/>
    </source>
</evidence>
<gene>
    <name evidence="4" type="ORF">GXP67_29240</name>
</gene>
<evidence type="ECO:0000259" key="3">
    <source>
        <dbReference type="PROSITE" id="PS51820"/>
    </source>
</evidence>
<dbReference type="SMART" id="SM00758">
    <property type="entry name" value="PA14"/>
    <property type="match status" value="2"/>
</dbReference>
<dbReference type="SUPFAM" id="SSF56988">
    <property type="entry name" value="Anthrax protective antigen"/>
    <property type="match status" value="2"/>
</dbReference>
<evidence type="ECO:0000256" key="2">
    <source>
        <dbReference type="SAM" id="Phobius"/>
    </source>
</evidence>
<dbReference type="PANTHER" id="PTHR46769">
    <property type="entry name" value="POLYCYSTIC KIDNEY AND HEPATIC DISEASE 1 (AUTOSOMAL RECESSIVE)-LIKE 1"/>
    <property type="match status" value="1"/>
</dbReference>
<dbReference type="KEGG" id="rhoz:GXP67_29240"/>
<feature type="domain" description="PA14" evidence="3">
    <location>
        <begin position="1013"/>
        <end position="1165"/>
    </location>
</feature>
<dbReference type="Pfam" id="PF18962">
    <property type="entry name" value="Por_Secre_tail"/>
    <property type="match status" value="1"/>
</dbReference>
<dbReference type="Pfam" id="PF07691">
    <property type="entry name" value="PA14"/>
    <property type="match status" value="2"/>
</dbReference>